<accession>A0A285IQV8</accession>
<sequence>MQTTNHLSASGHDLDTQDLRAALEPIIRLHGLRRVLLTALFARKPRKRRQPEARELSAHIQRDIGLGPAHTPPPPVEFMR</sequence>
<evidence type="ECO:0000313" key="3">
    <source>
        <dbReference type="EMBL" id="SNY50344.1"/>
    </source>
</evidence>
<feature type="compositionally biased region" description="Basic and acidic residues" evidence="1">
    <location>
        <begin position="50"/>
        <end position="62"/>
    </location>
</feature>
<gene>
    <name evidence="2" type="ORF">CVM39_01215</name>
    <name evidence="3" type="ORF">SAMN06297129_1776</name>
</gene>
<evidence type="ECO:0000313" key="4">
    <source>
        <dbReference type="Proteomes" id="UP000231655"/>
    </source>
</evidence>
<dbReference type="RefSeq" id="WP_097145529.1">
    <property type="nucleotide sequence ID" value="NZ_OBEA01000003.1"/>
</dbReference>
<evidence type="ECO:0000313" key="5">
    <source>
        <dbReference type="Proteomes" id="UP000231702"/>
    </source>
</evidence>
<dbReference type="Proteomes" id="UP000231655">
    <property type="component" value="Unassembled WGS sequence"/>
</dbReference>
<reference evidence="2 5" key="2">
    <citation type="journal article" date="2018" name="Int. J. Syst. Evol. Microbiol.">
        <title>Pseudooceanicola lipolyticus sp. nov., a marine alphaproteobacterium, reclassification of Oceanicola flagellatus as Pseudooceanicola flagellatus comb. nov. and emended description of the genus Pseudooceanicola.</title>
        <authorList>
            <person name="Huang M.-M."/>
            <person name="Guo L.-L."/>
            <person name="Wu Y.-H."/>
            <person name="Lai Q.-L."/>
            <person name="Shao Z.-Z."/>
            <person name="Wang C.-S."/>
            <person name="Wu M."/>
            <person name="Xu X.-W."/>
        </authorList>
    </citation>
    <scope>NUCLEOTIDE SEQUENCE [LARGE SCALE GENOMIC DNA]</scope>
    <source>
        <strain evidence="2 5">Ar-45</strain>
    </source>
</reference>
<dbReference type="Proteomes" id="UP000231702">
    <property type="component" value="Unassembled WGS sequence"/>
</dbReference>
<protein>
    <submittedName>
        <fullName evidence="3">Uncharacterized protein</fullName>
    </submittedName>
</protein>
<feature type="compositionally biased region" description="Pro residues" evidence="1">
    <location>
        <begin position="70"/>
        <end position="80"/>
    </location>
</feature>
<evidence type="ECO:0000256" key="1">
    <source>
        <dbReference type="SAM" id="MobiDB-lite"/>
    </source>
</evidence>
<organism evidence="3 4">
    <name type="scientific">Pseudooceanicola antarcticus</name>
    <dbReference type="NCBI Taxonomy" id="1247613"/>
    <lineage>
        <taxon>Bacteria</taxon>
        <taxon>Pseudomonadati</taxon>
        <taxon>Pseudomonadota</taxon>
        <taxon>Alphaproteobacteria</taxon>
        <taxon>Rhodobacterales</taxon>
        <taxon>Paracoccaceae</taxon>
        <taxon>Pseudooceanicola</taxon>
    </lineage>
</organism>
<proteinExistence type="predicted"/>
<dbReference type="OrthoDB" id="7961213at2"/>
<dbReference type="AlphaFoldDB" id="A0A285IQV8"/>
<name>A0A285IQV8_9RHOB</name>
<dbReference type="EMBL" id="OBEA01000003">
    <property type="protein sequence ID" value="SNY50344.1"/>
    <property type="molecule type" value="Genomic_DNA"/>
</dbReference>
<evidence type="ECO:0000313" key="2">
    <source>
        <dbReference type="EMBL" id="PJE31753.1"/>
    </source>
</evidence>
<dbReference type="EMBL" id="PGTD01000007">
    <property type="protein sequence ID" value="PJE31753.1"/>
    <property type="molecule type" value="Genomic_DNA"/>
</dbReference>
<feature type="region of interest" description="Disordered" evidence="1">
    <location>
        <begin position="45"/>
        <end position="80"/>
    </location>
</feature>
<reference evidence="3 4" key="1">
    <citation type="submission" date="2017-09" db="EMBL/GenBank/DDBJ databases">
        <authorList>
            <person name="Ehlers B."/>
            <person name="Leendertz F.H."/>
        </authorList>
    </citation>
    <scope>NUCLEOTIDE SEQUENCE [LARGE SCALE GENOMIC DNA]</scope>
    <source>
        <strain evidence="3 4">CGMCC 1.12662</strain>
    </source>
</reference>
<keyword evidence="5" id="KW-1185">Reference proteome</keyword>